<protein>
    <submittedName>
        <fullName evidence="5">AraC family transcriptional regulator</fullName>
    </submittedName>
</protein>
<dbReference type="SUPFAM" id="SSF51215">
    <property type="entry name" value="Regulatory protein AraC"/>
    <property type="match status" value="1"/>
</dbReference>
<feature type="domain" description="HTH araC/xylS-type" evidence="4">
    <location>
        <begin position="195"/>
        <end position="293"/>
    </location>
</feature>
<dbReference type="KEGG" id="plut:EI981_04490"/>
<dbReference type="PANTHER" id="PTHR43280">
    <property type="entry name" value="ARAC-FAMILY TRANSCRIPTIONAL REGULATOR"/>
    <property type="match status" value="1"/>
</dbReference>
<keyword evidence="2" id="KW-0238">DNA-binding</keyword>
<reference evidence="6" key="1">
    <citation type="submission" date="2018-12" db="EMBL/GenBank/DDBJ databases">
        <title>Complete genome sequence of Paenibacillus sp. MBLB1234.</title>
        <authorList>
            <person name="Nam Y.-D."/>
            <person name="Kang J."/>
            <person name="Chung W.-H."/>
            <person name="Park Y.S."/>
        </authorList>
    </citation>
    <scope>NUCLEOTIDE SEQUENCE [LARGE SCALE GENOMIC DNA]</scope>
    <source>
        <strain evidence="6">MBLB1234</strain>
    </source>
</reference>
<dbReference type="InterPro" id="IPR014710">
    <property type="entry name" value="RmlC-like_jellyroll"/>
</dbReference>
<dbReference type="PROSITE" id="PS00041">
    <property type="entry name" value="HTH_ARAC_FAMILY_1"/>
    <property type="match status" value="1"/>
</dbReference>
<dbReference type="Proteomes" id="UP000270678">
    <property type="component" value="Chromosome"/>
</dbReference>
<dbReference type="SMART" id="SM00342">
    <property type="entry name" value="HTH_ARAC"/>
    <property type="match status" value="1"/>
</dbReference>
<dbReference type="PROSITE" id="PS01124">
    <property type="entry name" value="HTH_ARAC_FAMILY_2"/>
    <property type="match status" value="1"/>
</dbReference>
<dbReference type="PRINTS" id="PR00032">
    <property type="entry name" value="HTHARAC"/>
</dbReference>
<dbReference type="Pfam" id="PF02311">
    <property type="entry name" value="AraC_binding"/>
    <property type="match status" value="1"/>
</dbReference>
<dbReference type="GO" id="GO:0043565">
    <property type="term" value="F:sequence-specific DNA binding"/>
    <property type="evidence" value="ECO:0007669"/>
    <property type="project" value="InterPro"/>
</dbReference>
<evidence type="ECO:0000256" key="3">
    <source>
        <dbReference type="ARBA" id="ARBA00023163"/>
    </source>
</evidence>
<dbReference type="CDD" id="cd02208">
    <property type="entry name" value="cupin_RmlC-like"/>
    <property type="match status" value="1"/>
</dbReference>
<dbReference type="InterPro" id="IPR037923">
    <property type="entry name" value="HTH-like"/>
</dbReference>
<dbReference type="InterPro" id="IPR003313">
    <property type="entry name" value="AraC-bd"/>
</dbReference>
<gene>
    <name evidence="5" type="ORF">EI981_04490</name>
</gene>
<dbReference type="Gene3D" id="2.60.120.10">
    <property type="entry name" value="Jelly Rolls"/>
    <property type="match status" value="1"/>
</dbReference>
<evidence type="ECO:0000313" key="6">
    <source>
        <dbReference type="Proteomes" id="UP000270678"/>
    </source>
</evidence>
<proteinExistence type="predicted"/>
<dbReference type="Pfam" id="PF12833">
    <property type="entry name" value="HTH_18"/>
    <property type="match status" value="1"/>
</dbReference>
<dbReference type="GO" id="GO:0003700">
    <property type="term" value="F:DNA-binding transcription factor activity"/>
    <property type="evidence" value="ECO:0007669"/>
    <property type="project" value="InterPro"/>
</dbReference>
<sequence length="298" mass="34300">MISFRILSGVIAVKRAVELLYHELEQNMIYNALERTLKPGYFFGPHCHENMEICLMKEGECDIIINGESITVHKGELMVIFSHMIHSFHVKSDQAAVFLQIHFSPESLIAADPKVNENIKFLHYMTDAHSAYTFHTFTEQLLSCVERICEEMNNETGVHHVSLANIYIYEMLFLLSREIEQSVREVFSINNPIAIRAIHFINQNMDNNIALDDVAQHCNVTTRYLSKIFKKYVNTSVNDYICIAKVDKAMNYISNTELSITEISSRLGFSSAQYFSTVFKKYSGVTPKEFKTLRTKDI</sequence>
<evidence type="ECO:0000313" key="5">
    <source>
        <dbReference type="EMBL" id="AZS13801.1"/>
    </source>
</evidence>
<dbReference type="OrthoDB" id="2582835at2"/>
<keyword evidence="6" id="KW-1185">Reference proteome</keyword>
<evidence type="ECO:0000256" key="1">
    <source>
        <dbReference type="ARBA" id="ARBA00023015"/>
    </source>
</evidence>
<evidence type="ECO:0000256" key="2">
    <source>
        <dbReference type="ARBA" id="ARBA00023125"/>
    </source>
</evidence>
<name>A0A3Q9I6T8_9BACL</name>
<dbReference type="PANTHER" id="PTHR43280:SF28">
    <property type="entry name" value="HTH-TYPE TRANSCRIPTIONAL ACTIVATOR RHAS"/>
    <property type="match status" value="1"/>
</dbReference>
<dbReference type="SUPFAM" id="SSF46689">
    <property type="entry name" value="Homeodomain-like"/>
    <property type="match status" value="2"/>
</dbReference>
<keyword evidence="3" id="KW-0804">Transcription</keyword>
<dbReference type="InterPro" id="IPR020449">
    <property type="entry name" value="Tscrpt_reg_AraC-type_HTH"/>
</dbReference>
<accession>A0A3Q9I6T8</accession>
<keyword evidence="1" id="KW-0805">Transcription regulation</keyword>
<dbReference type="AlphaFoldDB" id="A0A3Q9I6T8"/>
<dbReference type="InterPro" id="IPR018062">
    <property type="entry name" value="HTH_AraC-typ_CS"/>
</dbReference>
<dbReference type="Gene3D" id="1.10.10.60">
    <property type="entry name" value="Homeodomain-like"/>
    <property type="match status" value="2"/>
</dbReference>
<dbReference type="InterPro" id="IPR009057">
    <property type="entry name" value="Homeodomain-like_sf"/>
</dbReference>
<dbReference type="InterPro" id="IPR018060">
    <property type="entry name" value="HTH_AraC"/>
</dbReference>
<evidence type="ECO:0000259" key="4">
    <source>
        <dbReference type="PROSITE" id="PS01124"/>
    </source>
</evidence>
<dbReference type="EMBL" id="CP034346">
    <property type="protein sequence ID" value="AZS13801.1"/>
    <property type="molecule type" value="Genomic_DNA"/>
</dbReference>
<organism evidence="5 6">
    <name type="scientific">Paenibacillus lutimineralis</name>
    <dbReference type="NCBI Taxonomy" id="2707005"/>
    <lineage>
        <taxon>Bacteria</taxon>
        <taxon>Bacillati</taxon>
        <taxon>Bacillota</taxon>
        <taxon>Bacilli</taxon>
        <taxon>Bacillales</taxon>
        <taxon>Paenibacillaceae</taxon>
        <taxon>Paenibacillus</taxon>
    </lineage>
</organism>